<name>A0A1C4G7T6_9ENTR</name>
<gene>
    <name evidence="2" type="ORF">GA0061070_10552</name>
</gene>
<accession>A0A1C4G7T6</accession>
<evidence type="ECO:0000256" key="1">
    <source>
        <dbReference type="SAM" id="Phobius"/>
    </source>
</evidence>
<dbReference type="OrthoDB" id="6463131at2"/>
<keyword evidence="3" id="KW-1185">Reference proteome</keyword>
<dbReference type="EMBL" id="FMBC01000055">
    <property type="protein sequence ID" value="SCC64216.1"/>
    <property type="molecule type" value="Genomic_DNA"/>
</dbReference>
<dbReference type="Proteomes" id="UP000198515">
    <property type="component" value="Unassembled WGS sequence"/>
</dbReference>
<reference evidence="3" key="1">
    <citation type="submission" date="2016-08" db="EMBL/GenBank/DDBJ databases">
        <authorList>
            <person name="Varghese N."/>
            <person name="Submissions Spin"/>
        </authorList>
    </citation>
    <scope>NUCLEOTIDE SEQUENCE [LARGE SCALE GENOMIC DNA]</scope>
    <source>
        <strain evidence="3">REICA_142</strain>
    </source>
</reference>
<keyword evidence="1" id="KW-1133">Transmembrane helix</keyword>
<evidence type="ECO:0000313" key="3">
    <source>
        <dbReference type="Proteomes" id="UP000198515"/>
    </source>
</evidence>
<dbReference type="RefSeq" id="WP_090137928.1">
    <property type="nucleotide sequence ID" value="NZ_FMBC01000055.1"/>
</dbReference>
<proteinExistence type="predicted"/>
<organism evidence="2 3">
    <name type="scientific">Kosakonia oryziphila</name>
    <dbReference type="NCBI Taxonomy" id="1005667"/>
    <lineage>
        <taxon>Bacteria</taxon>
        <taxon>Pseudomonadati</taxon>
        <taxon>Pseudomonadota</taxon>
        <taxon>Gammaproteobacteria</taxon>
        <taxon>Enterobacterales</taxon>
        <taxon>Enterobacteriaceae</taxon>
        <taxon>Kosakonia</taxon>
    </lineage>
</organism>
<dbReference type="AlphaFoldDB" id="A0A1C4G7T6"/>
<keyword evidence="1" id="KW-0812">Transmembrane</keyword>
<sequence>MRKTIIILTGVIIIVSIALVVGWPYLRMEFATSAHYTEQDKREYEYYTPDILKRMPRVSDNYRFDFSKGSGRDEFVFTIHFYGVKDSSVIINYLKSEGYELQKTCDVEAECWRSYKNNDVISIAYFTSPKEIFVQIYRSPYTKSLADSK</sequence>
<protein>
    <submittedName>
        <fullName evidence="2">Uncharacterized protein</fullName>
    </submittedName>
</protein>
<keyword evidence="1" id="KW-0472">Membrane</keyword>
<feature type="transmembrane region" description="Helical" evidence="1">
    <location>
        <begin position="6"/>
        <end position="26"/>
    </location>
</feature>
<evidence type="ECO:0000313" key="2">
    <source>
        <dbReference type="EMBL" id="SCC64216.1"/>
    </source>
</evidence>